<dbReference type="InterPro" id="IPR038165">
    <property type="entry name" value="FlgT_C_sf"/>
</dbReference>
<proteinExistence type="predicted"/>
<evidence type="ECO:0008006" key="2">
    <source>
        <dbReference type="Google" id="ProtNLM"/>
    </source>
</evidence>
<name>X1KI32_9ZZZZ</name>
<evidence type="ECO:0000313" key="1">
    <source>
        <dbReference type="EMBL" id="GAH89794.1"/>
    </source>
</evidence>
<organism evidence="1">
    <name type="scientific">marine sediment metagenome</name>
    <dbReference type="NCBI Taxonomy" id="412755"/>
    <lineage>
        <taxon>unclassified sequences</taxon>
        <taxon>metagenomes</taxon>
        <taxon>ecological metagenomes</taxon>
    </lineage>
</organism>
<protein>
    <recommendedName>
        <fullName evidence="2">Flagellar assembly protein T C-terminal domain-containing protein</fullName>
    </recommendedName>
</protein>
<gene>
    <name evidence="1" type="ORF">S03H2_57005</name>
</gene>
<comment type="caution">
    <text evidence="1">The sequence shown here is derived from an EMBL/GenBank/DDBJ whole genome shotgun (WGS) entry which is preliminary data.</text>
</comment>
<dbReference type="Gene3D" id="2.40.10.410">
    <property type="entry name" value="FlgT, C-terminal domain"/>
    <property type="match status" value="1"/>
</dbReference>
<dbReference type="AlphaFoldDB" id="X1KI32"/>
<reference evidence="1" key="1">
    <citation type="journal article" date="2014" name="Front. Microbiol.">
        <title>High frequency of phylogenetically diverse reductive dehalogenase-homologous genes in deep subseafloor sedimentary metagenomes.</title>
        <authorList>
            <person name="Kawai M."/>
            <person name="Futagami T."/>
            <person name="Toyoda A."/>
            <person name="Takaki Y."/>
            <person name="Nishi S."/>
            <person name="Hori S."/>
            <person name="Arai W."/>
            <person name="Tsubouchi T."/>
            <person name="Morono Y."/>
            <person name="Uchiyama I."/>
            <person name="Ito T."/>
            <person name="Fujiyama A."/>
            <person name="Inagaki F."/>
            <person name="Takami H."/>
        </authorList>
    </citation>
    <scope>NUCLEOTIDE SEQUENCE</scope>
    <source>
        <strain evidence="1">Expedition CK06-06</strain>
    </source>
</reference>
<accession>X1KI32</accession>
<feature type="non-terminal residue" evidence="1">
    <location>
        <position position="1"/>
    </location>
</feature>
<dbReference type="EMBL" id="BARU01036510">
    <property type="protein sequence ID" value="GAH89794.1"/>
    <property type="molecule type" value="Genomic_DNA"/>
</dbReference>
<sequence length="171" mass="18723">GEILAAENIRRQKSKKGLSVSTPKFDFRNKNKFDDSLVGKATREAIEDIMKLLDVKSAAIPWQAKIITVKDNTVFINAGSEAGVQVGDVFHIYSEGEELIDPDTGISLGSIESKIGKIEVTNNNLGNGKASQCIIKEAIYINRHFFPGGESISQHLLRCSPFAVEDHSFMG</sequence>